<dbReference type="InterPro" id="IPR015882">
    <property type="entry name" value="HEX_bac_N"/>
</dbReference>
<proteinExistence type="inferred from homology"/>
<dbReference type="Pfam" id="PF02838">
    <property type="entry name" value="Glyco_hydro_20b"/>
    <property type="match status" value="1"/>
</dbReference>
<dbReference type="SMART" id="SM00758">
    <property type="entry name" value="PA14"/>
    <property type="match status" value="1"/>
</dbReference>
<keyword evidence="7" id="KW-0732">Signal</keyword>
<dbReference type="InterPro" id="IPR015883">
    <property type="entry name" value="Glyco_hydro_20_cat"/>
</dbReference>
<keyword evidence="4 9" id="KW-0378">Hydrolase</keyword>
<dbReference type="Gene3D" id="3.90.182.10">
    <property type="entry name" value="Toxin - Anthrax Protective Antigen,domain 1"/>
    <property type="match status" value="1"/>
</dbReference>
<evidence type="ECO:0000313" key="10">
    <source>
        <dbReference type="Proteomes" id="UP000326344"/>
    </source>
</evidence>
<sequence length="769" mass="85952">MYRKSRIVVLLVILSVWNRSTLHAQAVAERYAIIPYPTSLTPKPGQVILTPETGIVIPKSAALFRREADFLRTMLETGFGKPLAKAVKQTATQIIFQYDAGLTAPEGYRLAITPKTVALTAKEPAGMFRAIQTLRQLMPVTLESRSNFPIQSLAVPAVQIEDQPAYAWRGMHLDVSRHFFSLAYLRKFIDLLALYKFNTFHLHLTDDQGWRIEIKKYPKLTEIGAWRTFNNQDSVVLERAKTNPDFALPSKHLIQKDGKTLYGGFYTQAEMKQLIAYAAARHIDIVPEIDMPGHLAAAIKAYPFLSCTGKEGWGKDFSVPICPCNETTYEFTQAVLDEIMALFPGPYVHLGADEVEKTTWTQSDACKVLMQREGLKDVNQLQSYFVHRMEKYVQSKGKKLLVWDDALEGGINASATIMYWRSWVKDAPVKAVKNGNPVVMTPVNTLYFDVLPNKNSLDNVYHFNPIPAGLTVSEATAIQGAQANIWTEYIPSENRVDYMAMPRMTALAEAIWTKENRYEDYLQRLKSHYARLDALNVHYRLPDLSGFTEENVYVDKALFSVQKPANHLVIRYRTDGLQPDSTSTVLPGSLPITQPTTLTFAAFTPGGLKGDTYTARFRQQALAAPVTTRTTQPGLQVHYYAGSFKNSKGMASATVTDSLTTRAIQVPAQATAPSFGLRFRGYLAIPETDVYSFFLTCDDGGVLRIANREVVDNDGQHGPIEKSGQVALKAGLHPVELDFIEGGGGYTLKLKYSKGNEEPREVPSNWLLH</sequence>
<feature type="active site" description="Proton donor" evidence="6">
    <location>
        <position position="354"/>
    </location>
</feature>
<dbReference type="Pfam" id="PF07691">
    <property type="entry name" value="PA14"/>
    <property type="match status" value="1"/>
</dbReference>
<feature type="chain" id="PRO_5024792645" description="beta-N-acetylhexosaminidase" evidence="7">
    <location>
        <begin position="25"/>
        <end position="769"/>
    </location>
</feature>
<reference evidence="9 10" key="1">
    <citation type="submission" date="2019-09" db="EMBL/GenBank/DDBJ databases">
        <title>Genome Sequence of Larkinella sp MA1.</title>
        <authorList>
            <person name="Srinivasan S."/>
        </authorList>
    </citation>
    <scope>NUCLEOTIDE SEQUENCE [LARGE SCALE GENOMIC DNA]</scope>
    <source>
        <strain evidence="9 10">MA1</strain>
    </source>
</reference>
<dbReference type="GO" id="GO:0004563">
    <property type="term" value="F:beta-N-acetylhexosaminidase activity"/>
    <property type="evidence" value="ECO:0007669"/>
    <property type="project" value="UniProtKB-EC"/>
</dbReference>
<gene>
    <name evidence="9" type="ORF">F0P93_24270</name>
</gene>
<dbReference type="InterPro" id="IPR017853">
    <property type="entry name" value="GH"/>
</dbReference>
<dbReference type="GO" id="GO:0016020">
    <property type="term" value="C:membrane"/>
    <property type="evidence" value="ECO:0007669"/>
    <property type="project" value="TreeGrafter"/>
</dbReference>
<dbReference type="PANTHER" id="PTHR22600">
    <property type="entry name" value="BETA-HEXOSAMINIDASE"/>
    <property type="match status" value="1"/>
</dbReference>
<dbReference type="CDD" id="cd06563">
    <property type="entry name" value="GH20_chitobiase-like"/>
    <property type="match status" value="1"/>
</dbReference>
<dbReference type="InterPro" id="IPR037524">
    <property type="entry name" value="PA14/GLEYA"/>
</dbReference>
<dbReference type="AlphaFoldDB" id="A0A5N1J7U0"/>
<dbReference type="PRINTS" id="PR00738">
    <property type="entry name" value="GLHYDRLASE20"/>
</dbReference>
<evidence type="ECO:0000256" key="1">
    <source>
        <dbReference type="ARBA" id="ARBA00001231"/>
    </source>
</evidence>
<dbReference type="Pfam" id="PF00728">
    <property type="entry name" value="Glyco_hydro_20"/>
    <property type="match status" value="1"/>
</dbReference>
<name>A0A5N1J7U0_9BACT</name>
<comment type="catalytic activity">
    <reaction evidence="1">
        <text>Hydrolysis of terminal non-reducing N-acetyl-D-hexosamine residues in N-acetyl-beta-D-hexosaminides.</text>
        <dbReference type="EC" id="3.2.1.52"/>
    </reaction>
</comment>
<keyword evidence="10" id="KW-1185">Reference proteome</keyword>
<dbReference type="InterPro" id="IPR029018">
    <property type="entry name" value="Hex-like_dom2"/>
</dbReference>
<dbReference type="GO" id="GO:0005975">
    <property type="term" value="P:carbohydrate metabolic process"/>
    <property type="evidence" value="ECO:0007669"/>
    <property type="project" value="InterPro"/>
</dbReference>
<dbReference type="InterPro" id="IPR025705">
    <property type="entry name" value="Beta_hexosaminidase_sua/sub"/>
</dbReference>
<feature type="signal peptide" evidence="7">
    <location>
        <begin position="1"/>
        <end position="24"/>
    </location>
</feature>
<dbReference type="EMBL" id="VTWS01000007">
    <property type="protein sequence ID" value="KAA9347751.1"/>
    <property type="molecule type" value="Genomic_DNA"/>
</dbReference>
<dbReference type="InterPro" id="IPR059177">
    <property type="entry name" value="GH29D-like_dom"/>
</dbReference>
<comment type="similarity">
    <text evidence="2">Belongs to the glycosyl hydrolase 20 family.</text>
</comment>
<keyword evidence="5" id="KW-0326">Glycosidase</keyword>
<dbReference type="SUPFAM" id="SSF56988">
    <property type="entry name" value="Anthrax protective antigen"/>
    <property type="match status" value="1"/>
</dbReference>
<dbReference type="Proteomes" id="UP000326344">
    <property type="component" value="Unassembled WGS sequence"/>
</dbReference>
<evidence type="ECO:0000256" key="3">
    <source>
        <dbReference type="ARBA" id="ARBA00012663"/>
    </source>
</evidence>
<accession>A0A5N1J7U0</accession>
<evidence type="ECO:0000256" key="4">
    <source>
        <dbReference type="ARBA" id="ARBA00022801"/>
    </source>
</evidence>
<dbReference type="SUPFAM" id="SSF55545">
    <property type="entry name" value="beta-N-acetylhexosaminidase-like domain"/>
    <property type="match status" value="1"/>
</dbReference>
<evidence type="ECO:0000256" key="7">
    <source>
        <dbReference type="SAM" id="SignalP"/>
    </source>
</evidence>
<feature type="domain" description="PA14" evidence="8">
    <location>
        <begin position="630"/>
        <end position="766"/>
    </location>
</feature>
<dbReference type="PROSITE" id="PS51820">
    <property type="entry name" value="PA14"/>
    <property type="match status" value="1"/>
</dbReference>
<evidence type="ECO:0000256" key="6">
    <source>
        <dbReference type="PIRSR" id="PIRSR625705-1"/>
    </source>
</evidence>
<dbReference type="InterPro" id="IPR011658">
    <property type="entry name" value="PA14_dom"/>
</dbReference>
<comment type="caution">
    <text evidence="9">The sequence shown here is derived from an EMBL/GenBank/DDBJ whole genome shotgun (WGS) entry which is preliminary data.</text>
</comment>
<evidence type="ECO:0000256" key="5">
    <source>
        <dbReference type="ARBA" id="ARBA00023295"/>
    </source>
</evidence>
<evidence type="ECO:0000259" key="8">
    <source>
        <dbReference type="PROSITE" id="PS51820"/>
    </source>
</evidence>
<dbReference type="EC" id="3.2.1.52" evidence="3"/>
<evidence type="ECO:0000313" key="9">
    <source>
        <dbReference type="EMBL" id="KAA9347751.1"/>
    </source>
</evidence>
<organism evidence="9 10">
    <name type="scientific">Larkinella humicola</name>
    <dbReference type="NCBI Taxonomy" id="2607654"/>
    <lineage>
        <taxon>Bacteria</taxon>
        <taxon>Pseudomonadati</taxon>
        <taxon>Bacteroidota</taxon>
        <taxon>Cytophagia</taxon>
        <taxon>Cytophagales</taxon>
        <taxon>Spirosomataceae</taxon>
        <taxon>Larkinella</taxon>
    </lineage>
</organism>
<dbReference type="PANTHER" id="PTHR22600:SF57">
    <property type="entry name" value="BETA-N-ACETYLHEXOSAMINIDASE"/>
    <property type="match status" value="1"/>
</dbReference>
<dbReference type="Gene3D" id="3.20.20.80">
    <property type="entry name" value="Glycosidases"/>
    <property type="match status" value="1"/>
</dbReference>
<dbReference type="SUPFAM" id="SSF51445">
    <property type="entry name" value="(Trans)glycosidases"/>
    <property type="match status" value="1"/>
</dbReference>
<evidence type="ECO:0000256" key="2">
    <source>
        <dbReference type="ARBA" id="ARBA00006285"/>
    </source>
</evidence>
<dbReference type="GO" id="GO:0030203">
    <property type="term" value="P:glycosaminoglycan metabolic process"/>
    <property type="evidence" value="ECO:0007669"/>
    <property type="project" value="TreeGrafter"/>
</dbReference>
<dbReference type="Pfam" id="PF13290">
    <property type="entry name" value="CHB_HEX_C_1"/>
    <property type="match status" value="1"/>
</dbReference>
<protein>
    <recommendedName>
        <fullName evidence="3">beta-N-acetylhexosaminidase</fullName>
        <ecNumber evidence="3">3.2.1.52</ecNumber>
    </recommendedName>
</protein>
<dbReference type="Gene3D" id="3.30.379.10">
    <property type="entry name" value="Chitobiase/beta-hexosaminidase domain 2-like"/>
    <property type="match status" value="1"/>
</dbReference>